<keyword evidence="13" id="KW-1185">Reference proteome</keyword>
<accession>A0A4U9RTI4</accession>
<dbReference type="KEGG" id="hhw:NCTC503_02568"/>
<dbReference type="InterPro" id="IPR016032">
    <property type="entry name" value="Sig_transdc_resp-reg_C-effctor"/>
</dbReference>
<sequence>MSIKILLLEDEISIRSFIKIKLKNLGYDVVDVGKGTEAIQIADSSFKIAILDVMLPDIDGIEVCRVLRENYPNLGIIMLTAKGQESDKILGLKTGADDYMVKPFSPTELSARIEALLRRVDNSEKNHTNIISQPPFILDNNKKIFKKDAKEIPLTPTEFSIMEYLMNNSNKAIDRDSILDYVWGKNYVGDTKTVDVNIRRIRQKIELDPSKPEYLKTAWGFGYIWSTKND</sequence>
<dbReference type="SMART" id="SM00448">
    <property type="entry name" value="REC"/>
    <property type="match status" value="1"/>
</dbReference>
<dbReference type="GO" id="GO:0000156">
    <property type="term" value="F:phosphorelay response regulator activity"/>
    <property type="evidence" value="ECO:0007669"/>
    <property type="project" value="TreeGrafter"/>
</dbReference>
<dbReference type="PANTHER" id="PTHR48111:SF54">
    <property type="entry name" value="STAGE 0 SPORULATION PROTEIN A HOMOLOG"/>
    <property type="match status" value="1"/>
</dbReference>
<dbReference type="FunFam" id="1.10.10.10:FF:000018">
    <property type="entry name" value="DNA-binding response regulator ResD"/>
    <property type="match status" value="1"/>
</dbReference>
<dbReference type="PROSITE" id="PS51755">
    <property type="entry name" value="OMPR_PHOB"/>
    <property type="match status" value="1"/>
</dbReference>
<dbReference type="InterPro" id="IPR001867">
    <property type="entry name" value="OmpR/PhoB-type_DNA-bd"/>
</dbReference>
<evidence type="ECO:0000256" key="6">
    <source>
        <dbReference type="ARBA" id="ARBA00023163"/>
    </source>
</evidence>
<dbReference type="Pfam" id="PF00486">
    <property type="entry name" value="Trans_reg_C"/>
    <property type="match status" value="1"/>
</dbReference>
<evidence type="ECO:0000256" key="8">
    <source>
        <dbReference type="PROSITE-ProRule" id="PRU00169"/>
    </source>
</evidence>
<dbReference type="Pfam" id="PF00072">
    <property type="entry name" value="Response_reg"/>
    <property type="match status" value="1"/>
</dbReference>
<dbReference type="Gene3D" id="1.10.10.10">
    <property type="entry name" value="Winged helix-like DNA-binding domain superfamily/Winged helix DNA-binding domain"/>
    <property type="match status" value="1"/>
</dbReference>
<evidence type="ECO:0000256" key="7">
    <source>
        <dbReference type="ARBA" id="ARBA00024867"/>
    </source>
</evidence>
<dbReference type="RefSeq" id="WP_243117986.1">
    <property type="nucleotide sequence ID" value="NZ_CBCRUQ010000006.1"/>
</dbReference>
<keyword evidence="3" id="KW-0902">Two-component regulatory system</keyword>
<keyword evidence="2 8" id="KW-0597">Phosphoprotein</keyword>
<dbReference type="GO" id="GO:0006355">
    <property type="term" value="P:regulation of DNA-templated transcription"/>
    <property type="evidence" value="ECO:0007669"/>
    <property type="project" value="InterPro"/>
</dbReference>
<dbReference type="InterPro" id="IPR001789">
    <property type="entry name" value="Sig_transdc_resp-reg_receiver"/>
</dbReference>
<reference evidence="12 13" key="1">
    <citation type="submission" date="2019-05" db="EMBL/GenBank/DDBJ databases">
        <authorList>
            <consortium name="Pathogen Informatics"/>
        </authorList>
    </citation>
    <scope>NUCLEOTIDE SEQUENCE [LARGE SCALE GENOMIC DNA]</scope>
    <source>
        <strain evidence="12 13">NCTC503</strain>
    </source>
</reference>
<name>A0A4U9RTI4_HATHI</name>
<dbReference type="InterPro" id="IPR011006">
    <property type="entry name" value="CheY-like_superfamily"/>
</dbReference>
<keyword evidence="6" id="KW-0804">Transcription</keyword>
<dbReference type="EMBL" id="LR590481">
    <property type="protein sequence ID" value="VTQ95692.1"/>
    <property type="molecule type" value="Genomic_DNA"/>
</dbReference>
<keyword evidence="4" id="KW-0805">Transcription regulation</keyword>
<feature type="domain" description="OmpR/PhoB-type" evidence="11">
    <location>
        <begin position="128"/>
        <end position="227"/>
    </location>
</feature>
<evidence type="ECO:0000256" key="3">
    <source>
        <dbReference type="ARBA" id="ARBA00023012"/>
    </source>
</evidence>
<dbReference type="SUPFAM" id="SSF52172">
    <property type="entry name" value="CheY-like"/>
    <property type="match status" value="1"/>
</dbReference>
<dbReference type="PANTHER" id="PTHR48111">
    <property type="entry name" value="REGULATOR OF RPOS"/>
    <property type="match status" value="1"/>
</dbReference>
<dbReference type="AlphaFoldDB" id="A0A4U9RTI4"/>
<evidence type="ECO:0000256" key="2">
    <source>
        <dbReference type="ARBA" id="ARBA00022553"/>
    </source>
</evidence>
<evidence type="ECO:0000256" key="9">
    <source>
        <dbReference type="PROSITE-ProRule" id="PRU01091"/>
    </source>
</evidence>
<dbReference type="GO" id="GO:0032993">
    <property type="term" value="C:protein-DNA complex"/>
    <property type="evidence" value="ECO:0007669"/>
    <property type="project" value="TreeGrafter"/>
</dbReference>
<dbReference type="Gene3D" id="3.40.50.2300">
    <property type="match status" value="1"/>
</dbReference>
<keyword evidence="5 9" id="KW-0238">DNA-binding</keyword>
<dbReference type="GO" id="GO:0005829">
    <property type="term" value="C:cytosol"/>
    <property type="evidence" value="ECO:0007669"/>
    <property type="project" value="TreeGrafter"/>
</dbReference>
<dbReference type="InterPro" id="IPR036388">
    <property type="entry name" value="WH-like_DNA-bd_sf"/>
</dbReference>
<dbReference type="InterPro" id="IPR039420">
    <property type="entry name" value="WalR-like"/>
</dbReference>
<dbReference type="CDD" id="cd00383">
    <property type="entry name" value="trans_reg_C"/>
    <property type="match status" value="1"/>
</dbReference>
<dbReference type="SUPFAM" id="SSF46894">
    <property type="entry name" value="C-terminal effector domain of the bipartite response regulators"/>
    <property type="match status" value="1"/>
</dbReference>
<evidence type="ECO:0000256" key="4">
    <source>
        <dbReference type="ARBA" id="ARBA00023015"/>
    </source>
</evidence>
<feature type="DNA-binding region" description="OmpR/PhoB-type" evidence="9">
    <location>
        <begin position="128"/>
        <end position="227"/>
    </location>
</feature>
<dbReference type="GO" id="GO:0000976">
    <property type="term" value="F:transcription cis-regulatory region binding"/>
    <property type="evidence" value="ECO:0007669"/>
    <property type="project" value="TreeGrafter"/>
</dbReference>
<dbReference type="Proteomes" id="UP000308489">
    <property type="component" value="Chromosome 1"/>
</dbReference>
<comment type="function">
    <text evidence="7">May play the central regulatory role in sporulation. It may be an element of the effector pathway responsible for the activation of sporulation genes in response to nutritional stress. Spo0A may act in concert with spo0H (a sigma factor) to control the expression of some genes that are critical to the sporulation process.</text>
</comment>
<dbReference type="PROSITE" id="PS50110">
    <property type="entry name" value="RESPONSE_REGULATORY"/>
    <property type="match status" value="1"/>
</dbReference>
<evidence type="ECO:0000313" key="13">
    <source>
        <dbReference type="Proteomes" id="UP000308489"/>
    </source>
</evidence>
<evidence type="ECO:0000259" key="11">
    <source>
        <dbReference type="PROSITE" id="PS51755"/>
    </source>
</evidence>
<evidence type="ECO:0000313" key="12">
    <source>
        <dbReference type="EMBL" id="VTQ95692.1"/>
    </source>
</evidence>
<evidence type="ECO:0000256" key="1">
    <source>
        <dbReference type="ARBA" id="ARBA00018672"/>
    </source>
</evidence>
<dbReference type="SMART" id="SM00862">
    <property type="entry name" value="Trans_reg_C"/>
    <property type="match status" value="1"/>
</dbReference>
<dbReference type="Gene3D" id="6.10.250.690">
    <property type="match status" value="1"/>
</dbReference>
<protein>
    <recommendedName>
        <fullName evidence="1">Stage 0 sporulation protein A homolog</fullName>
    </recommendedName>
</protein>
<gene>
    <name evidence="12" type="primary">phoP_2</name>
    <name evidence="12" type="ORF">NCTC503_02568</name>
</gene>
<evidence type="ECO:0000256" key="5">
    <source>
        <dbReference type="ARBA" id="ARBA00023125"/>
    </source>
</evidence>
<feature type="domain" description="Response regulatory" evidence="10">
    <location>
        <begin position="4"/>
        <end position="117"/>
    </location>
</feature>
<proteinExistence type="predicted"/>
<evidence type="ECO:0000259" key="10">
    <source>
        <dbReference type="PROSITE" id="PS50110"/>
    </source>
</evidence>
<organism evidence="12 13">
    <name type="scientific">Hathewaya histolytica</name>
    <name type="common">Clostridium histolyticum</name>
    <dbReference type="NCBI Taxonomy" id="1498"/>
    <lineage>
        <taxon>Bacteria</taxon>
        <taxon>Bacillati</taxon>
        <taxon>Bacillota</taxon>
        <taxon>Clostridia</taxon>
        <taxon>Eubacteriales</taxon>
        <taxon>Clostridiaceae</taxon>
        <taxon>Hathewaya</taxon>
    </lineage>
</organism>
<feature type="modified residue" description="4-aspartylphosphate" evidence="8">
    <location>
        <position position="52"/>
    </location>
</feature>